<evidence type="ECO:0000256" key="1">
    <source>
        <dbReference type="SAM" id="Phobius"/>
    </source>
</evidence>
<organism evidence="2 3">
    <name type="scientific">Cladorrhinum samala</name>
    <dbReference type="NCBI Taxonomy" id="585594"/>
    <lineage>
        <taxon>Eukaryota</taxon>
        <taxon>Fungi</taxon>
        <taxon>Dikarya</taxon>
        <taxon>Ascomycota</taxon>
        <taxon>Pezizomycotina</taxon>
        <taxon>Sordariomycetes</taxon>
        <taxon>Sordariomycetidae</taxon>
        <taxon>Sordariales</taxon>
        <taxon>Podosporaceae</taxon>
        <taxon>Cladorrhinum</taxon>
    </lineage>
</organism>
<feature type="transmembrane region" description="Helical" evidence="1">
    <location>
        <begin position="97"/>
        <end position="115"/>
    </location>
</feature>
<keyword evidence="1" id="KW-1133">Transmembrane helix</keyword>
<evidence type="ECO:0000313" key="3">
    <source>
        <dbReference type="Proteomes" id="UP001321749"/>
    </source>
</evidence>
<sequence length="166" mass="17786">QESLITTLHTRNTASNVTTTRILLLLPLLSTLPFLLSFISSSFPTHTPLLTLLSLSSLSATLYLLHSLPPERTGISFLDSHSLKSRVPYHGGPLHEYLPYLNAGLAVLAALNGWLEKKTGRGGENAGLVGMLPAVVYGVVVCAKVTMASVDPESELKGLRYGYKGA</sequence>
<dbReference type="EMBL" id="MU865234">
    <property type="protein sequence ID" value="KAK4456400.1"/>
    <property type="molecule type" value="Genomic_DNA"/>
</dbReference>
<reference evidence="2" key="2">
    <citation type="submission" date="2023-06" db="EMBL/GenBank/DDBJ databases">
        <authorList>
            <consortium name="Lawrence Berkeley National Laboratory"/>
            <person name="Mondo S.J."/>
            <person name="Hensen N."/>
            <person name="Bonometti L."/>
            <person name="Westerberg I."/>
            <person name="Brannstrom I.O."/>
            <person name="Guillou S."/>
            <person name="Cros-Aarteil S."/>
            <person name="Calhoun S."/>
            <person name="Haridas S."/>
            <person name="Kuo A."/>
            <person name="Pangilinan J."/>
            <person name="Riley R."/>
            <person name="Labutti K."/>
            <person name="Andreopoulos B."/>
            <person name="Lipzen A."/>
            <person name="Chen C."/>
            <person name="Yanf M."/>
            <person name="Daum C."/>
            <person name="Ng V."/>
            <person name="Clum A."/>
            <person name="Steindorff A."/>
            <person name="Ohm R."/>
            <person name="Martin F."/>
            <person name="Silar P."/>
            <person name="Natvig D."/>
            <person name="Lalanne C."/>
            <person name="Gautier V."/>
            <person name="Ament-Velasquez S.L."/>
            <person name="Kruys A."/>
            <person name="Hutchinson M.I."/>
            <person name="Powell A.J."/>
            <person name="Barry K."/>
            <person name="Miller A.N."/>
            <person name="Grigoriev I.V."/>
            <person name="Debuchy R."/>
            <person name="Gladieux P."/>
            <person name="Thoren M.H."/>
            <person name="Johannesson H."/>
        </authorList>
    </citation>
    <scope>NUCLEOTIDE SEQUENCE</scope>
    <source>
        <strain evidence="2">PSN324</strain>
    </source>
</reference>
<feature type="transmembrane region" description="Helical" evidence="1">
    <location>
        <begin position="127"/>
        <end position="150"/>
    </location>
</feature>
<keyword evidence="3" id="KW-1185">Reference proteome</keyword>
<protein>
    <submittedName>
        <fullName evidence="2">Uncharacterized protein</fullName>
    </submittedName>
</protein>
<proteinExistence type="predicted"/>
<reference evidence="2" key="1">
    <citation type="journal article" date="2023" name="Mol. Phylogenet. Evol.">
        <title>Genome-scale phylogeny and comparative genomics of the fungal order Sordariales.</title>
        <authorList>
            <person name="Hensen N."/>
            <person name="Bonometti L."/>
            <person name="Westerberg I."/>
            <person name="Brannstrom I.O."/>
            <person name="Guillou S."/>
            <person name="Cros-Aarteil S."/>
            <person name="Calhoun S."/>
            <person name="Haridas S."/>
            <person name="Kuo A."/>
            <person name="Mondo S."/>
            <person name="Pangilinan J."/>
            <person name="Riley R."/>
            <person name="LaButti K."/>
            <person name="Andreopoulos B."/>
            <person name="Lipzen A."/>
            <person name="Chen C."/>
            <person name="Yan M."/>
            <person name="Daum C."/>
            <person name="Ng V."/>
            <person name="Clum A."/>
            <person name="Steindorff A."/>
            <person name="Ohm R.A."/>
            <person name="Martin F."/>
            <person name="Silar P."/>
            <person name="Natvig D.O."/>
            <person name="Lalanne C."/>
            <person name="Gautier V."/>
            <person name="Ament-Velasquez S.L."/>
            <person name="Kruys A."/>
            <person name="Hutchinson M.I."/>
            <person name="Powell A.J."/>
            <person name="Barry K."/>
            <person name="Miller A.N."/>
            <person name="Grigoriev I.V."/>
            <person name="Debuchy R."/>
            <person name="Gladieux P."/>
            <person name="Hiltunen Thoren M."/>
            <person name="Johannesson H."/>
        </authorList>
    </citation>
    <scope>NUCLEOTIDE SEQUENCE</scope>
    <source>
        <strain evidence="2">PSN324</strain>
    </source>
</reference>
<gene>
    <name evidence="2" type="ORF">QBC42DRAFT_281410</name>
</gene>
<comment type="caution">
    <text evidence="2">The sequence shown here is derived from an EMBL/GenBank/DDBJ whole genome shotgun (WGS) entry which is preliminary data.</text>
</comment>
<feature type="non-terminal residue" evidence="2">
    <location>
        <position position="1"/>
    </location>
</feature>
<evidence type="ECO:0000313" key="2">
    <source>
        <dbReference type="EMBL" id="KAK4456400.1"/>
    </source>
</evidence>
<name>A0AAV9H776_9PEZI</name>
<keyword evidence="1" id="KW-0472">Membrane</keyword>
<dbReference type="AlphaFoldDB" id="A0AAV9H776"/>
<feature type="transmembrane region" description="Helical" evidence="1">
    <location>
        <begin position="22"/>
        <end position="40"/>
    </location>
</feature>
<keyword evidence="1" id="KW-0812">Transmembrane</keyword>
<accession>A0AAV9H776</accession>
<dbReference type="Proteomes" id="UP001321749">
    <property type="component" value="Unassembled WGS sequence"/>
</dbReference>